<dbReference type="SUPFAM" id="SSF53474">
    <property type="entry name" value="alpha/beta-Hydrolases"/>
    <property type="match status" value="1"/>
</dbReference>
<sequence length="201" mass="22935">MSLILYLHGFASSSKSHKALQTRAYFQQHHPDIELLVPDLPYIPTEALAEISQLLAGRVPTAVIGSSLGGFLATWLAEQHACRACLINPAVAPYRLLRQHLGRYFHPVRQCHYEVSEQAITVLQQLEPSTLAKPSNYLVLLQSGDEVLDYRQALQFYQHCQLEVQQGGDHSYQNYEQQLPSIVRFCLQAQEFRTQQVMYRP</sequence>
<dbReference type="Pfam" id="PF05728">
    <property type="entry name" value="UPF0227"/>
    <property type="match status" value="1"/>
</dbReference>
<keyword evidence="1" id="KW-0378">Hydrolase</keyword>
<organism evidence="1 2">
    <name type="scientific">Alkalimonas cellulosilytica</name>
    <dbReference type="NCBI Taxonomy" id="3058395"/>
    <lineage>
        <taxon>Bacteria</taxon>
        <taxon>Pseudomonadati</taxon>
        <taxon>Pseudomonadota</taxon>
        <taxon>Gammaproteobacteria</taxon>
        <taxon>Alkalimonas</taxon>
    </lineage>
</organism>
<keyword evidence="2" id="KW-1185">Reference proteome</keyword>
<dbReference type="GO" id="GO:0016787">
    <property type="term" value="F:hydrolase activity"/>
    <property type="evidence" value="ECO:0007669"/>
    <property type="project" value="UniProtKB-KW"/>
</dbReference>
<dbReference type="InterPro" id="IPR008886">
    <property type="entry name" value="UPF0227/Esterase_YqiA"/>
</dbReference>
<dbReference type="RefSeq" id="WP_330129524.1">
    <property type="nucleotide sequence ID" value="NZ_JAUHLI010000013.1"/>
</dbReference>
<comment type="caution">
    <text evidence="1">The sequence shown here is derived from an EMBL/GenBank/DDBJ whole genome shotgun (WGS) entry which is preliminary data.</text>
</comment>
<accession>A0ABU7J7G3</accession>
<dbReference type="PANTHER" id="PTHR35602:SF3">
    <property type="entry name" value="ESTERASE YQIA"/>
    <property type="match status" value="1"/>
</dbReference>
<proteinExistence type="predicted"/>
<dbReference type="Proteomes" id="UP001336314">
    <property type="component" value="Unassembled WGS sequence"/>
</dbReference>
<dbReference type="Gene3D" id="3.40.50.1820">
    <property type="entry name" value="alpha/beta hydrolase"/>
    <property type="match status" value="1"/>
</dbReference>
<protein>
    <submittedName>
        <fullName evidence="1">YqiA/YcfP family alpha/beta fold hydrolase</fullName>
    </submittedName>
</protein>
<dbReference type="EMBL" id="JAUHLI010000013">
    <property type="protein sequence ID" value="MEE2002458.1"/>
    <property type="molecule type" value="Genomic_DNA"/>
</dbReference>
<evidence type="ECO:0000313" key="1">
    <source>
        <dbReference type="EMBL" id="MEE2002458.1"/>
    </source>
</evidence>
<evidence type="ECO:0000313" key="2">
    <source>
        <dbReference type="Proteomes" id="UP001336314"/>
    </source>
</evidence>
<gene>
    <name evidence="1" type="ORF">QWY20_13425</name>
</gene>
<name>A0ABU7J7G3_9GAMM</name>
<dbReference type="InterPro" id="IPR029058">
    <property type="entry name" value="AB_hydrolase_fold"/>
</dbReference>
<dbReference type="PANTHER" id="PTHR35602">
    <property type="entry name" value="ESTERASE YQIA-RELATED"/>
    <property type="match status" value="1"/>
</dbReference>
<reference evidence="1 2" key="1">
    <citation type="submission" date="2023-07" db="EMBL/GenBank/DDBJ databases">
        <title>Alkalimonas sp., MEB108 novel, alkaliphilic bacterium isolated from Lonar Lake, India.</title>
        <authorList>
            <person name="Joshi A."/>
            <person name="Thite S."/>
        </authorList>
    </citation>
    <scope>NUCLEOTIDE SEQUENCE [LARGE SCALE GENOMIC DNA]</scope>
    <source>
        <strain evidence="1 2">MEB108</strain>
    </source>
</reference>